<keyword evidence="4" id="KW-1185">Reference proteome</keyword>
<dbReference type="Pfam" id="PF01661">
    <property type="entry name" value="Macro"/>
    <property type="match status" value="1"/>
</dbReference>
<evidence type="ECO:0000259" key="2">
    <source>
        <dbReference type="PROSITE" id="PS51154"/>
    </source>
</evidence>
<dbReference type="EMBL" id="CAJPDQ010000034">
    <property type="protein sequence ID" value="CAF9930075.1"/>
    <property type="molecule type" value="Genomic_DNA"/>
</dbReference>
<dbReference type="SMART" id="SM00506">
    <property type="entry name" value="A1pp"/>
    <property type="match status" value="1"/>
</dbReference>
<comment type="caution">
    <text evidence="3">The sequence shown here is derived from an EMBL/GenBank/DDBJ whole genome shotgun (WGS) entry which is preliminary data.</text>
</comment>
<accession>A0A8H3FU64</accession>
<gene>
    <name evidence="3" type="ORF">GOMPHAMPRED_005561</name>
</gene>
<reference evidence="3" key="1">
    <citation type="submission" date="2021-03" db="EMBL/GenBank/DDBJ databases">
        <authorList>
            <person name="Tagirdzhanova G."/>
        </authorList>
    </citation>
    <scope>NUCLEOTIDE SEQUENCE</scope>
</reference>
<evidence type="ECO:0000313" key="4">
    <source>
        <dbReference type="Proteomes" id="UP000664169"/>
    </source>
</evidence>
<dbReference type="CDD" id="cd02908">
    <property type="entry name" value="Macro_OAADPr_deacetylase"/>
    <property type="match status" value="1"/>
</dbReference>
<dbReference type="PANTHER" id="PTHR11106:SF27">
    <property type="entry name" value="MACRO DOMAIN-CONTAINING PROTEIN"/>
    <property type="match status" value="1"/>
</dbReference>
<feature type="compositionally biased region" description="Acidic residues" evidence="1">
    <location>
        <begin position="270"/>
        <end position="279"/>
    </location>
</feature>
<dbReference type="InterPro" id="IPR043472">
    <property type="entry name" value="Macro_dom-like"/>
</dbReference>
<dbReference type="PROSITE" id="PS51154">
    <property type="entry name" value="MACRO"/>
    <property type="match status" value="1"/>
</dbReference>
<dbReference type="OrthoDB" id="6077599at2759"/>
<protein>
    <recommendedName>
        <fullName evidence="2">Macro domain-containing protein</fullName>
    </recommendedName>
</protein>
<feature type="region of interest" description="Disordered" evidence="1">
    <location>
        <begin position="233"/>
        <end position="329"/>
    </location>
</feature>
<dbReference type="InterPro" id="IPR002589">
    <property type="entry name" value="Macro_dom"/>
</dbReference>
<dbReference type="PANTHER" id="PTHR11106">
    <property type="entry name" value="GANGLIOSIDE INDUCED DIFFERENTIATION ASSOCIATED PROTEIN 2-RELATED"/>
    <property type="match status" value="1"/>
</dbReference>
<dbReference type="Proteomes" id="UP000664169">
    <property type="component" value="Unassembled WGS sequence"/>
</dbReference>
<dbReference type="SUPFAM" id="SSF52949">
    <property type="entry name" value="Macro domain-like"/>
    <property type="match status" value="1"/>
</dbReference>
<dbReference type="Gene3D" id="3.40.220.10">
    <property type="entry name" value="Leucine Aminopeptidase, subunit E, domain 1"/>
    <property type="match status" value="1"/>
</dbReference>
<feature type="compositionally biased region" description="Basic and acidic residues" evidence="1">
    <location>
        <begin position="280"/>
        <end position="293"/>
    </location>
</feature>
<dbReference type="AlphaFoldDB" id="A0A8H3FU64"/>
<organism evidence="3 4">
    <name type="scientific">Gomphillus americanus</name>
    <dbReference type="NCBI Taxonomy" id="1940652"/>
    <lineage>
        <taxon>Eukaryota</taxon>
        <taxon>Fungi</taxon>
        <taxon>Dikarya</taxon>
        <taxon>Ascomycota</taxon>
        <taxon>Pezizomycotina</taxon>
        <taxon>Lecanoromycetes</taxon>
        <taxon>OSLEUM clade</taxon>
        <taxon>Ostropomycetidae</taxon>
        <taxon>Ostropales</taxon>
        <taxon>Graphidaceae</taxon>
        <taxon>Gomphilloideae</taxon>
        <taxon>Gomphillus</taxon>
    </lineage>
</organism>
<feature type="domain" description="Macro" evidence="2">
    <location>
        <begin position="34"/>
        <end position="222"/>
    </location>
</feature>
<proteinExistence type="predicted"/>
<name>A0A8H3FU64_9LECA</name>
<sequence length="329" mass="36174">MDHVSMPSPTLPLSEIPNLTLLYKLRHLAPSLEKPEYSAKARFNDIVSLIQHDITALEVSAIVNAANRSLRGGGGVDGAIHARAGPELLRECRSLDGCETGSAKVTGAYELPCDKVIHAVGPIYAIEKRRASERPAELLRGCYQTALQLAAENKCKSIAFACISTGVYGYPSREAALEVLKFVRDWMDAKESDGFDGLEHIIFCCFDKKDVIAYEELLPLYFAPVDGDLKTAEEDQENAAALEKSMPDPPSTEPATQNEPETKRQKTASFDEEWEEVEKPEDFPADRPEECHADSAGNNDRFEASSGKKSVDSIESKNPTAINALQKDW</sequence>
<evidence type="ECO:0000256" key="1">
    <source>
        <dbReference type="SAM" id="MobiDB-lite"/>
    </source>
</evidence>
<evidence type="ECO:0000313" key="3">
    <source>
        <dbReference type="EMBL" id="CAF9930075.1"/>
    </source>
</evidence>